<reference evidence="2" key="1">
    <citation type="submission" date="2021-06" db="EMBL/GenBank/DDBJ databases">
        <authorList>
            <person name="Hodson N. C."/>
            <person name="Mongue J. A."/>
            <person name="Jaron S. K."/>
        </authorList>
    </citation>
    <scope>NUCLEOTIDE SEQUENCE</scope>
</reference>
<gene>
    <name evidence="2" type="ORF">AFUS01_LOCUS27623</name>
</gene>
<feature type="region of interest" description="Disordered" evidence="1">
    <location>
        <begin position="1"/>
        <end position="25"/>
    </location>
</feature>
<organism evidence="2 3">
    <name type="scientific">Allacma fusca</name>
    <dbReference type="NCBI Taxonomy" id="39272"/>
    <lineage>
        <taxon>Eukaryota</taxon>
        <taxon>Metazoa</taxon>
        <taxon>Ecdysozoa</taxon>
        <taxon>Arthropoda</taxon>
        <taxon>Hexapoda</taxon>
        <taxon>Collembola</taxon>
        <taxon>Symphypleona</taxon>
        <taxon>Sminthuridae</taxon>
        <taxon>Allacma</taxon>
    </lineage>
</organism>
<evidence type="ECO:0000313" key="2">
    <source>
        <dbReference type="EMBL" id="CAG7817035.1"/>
    </source>
</evidence>
<dbReference type="AlphaFoldDB" id="A0A8J2KL75"/>
<proteinExistence type="predicted"/>
<comment type="caution">
    <text evidence="2">The sequence shown here is derived from an EMBL/GenBank/DDBJ whole genome shotgun (WGS) entry which is preliminary data.</text>
</comment>
<protein>
    <recommendedName>
        <fullName evidence="4">F-box domain-containing protein</fullName>
    </recommendedName>
</protein>
<dbReference type="EMBL" id="CAJVCH010385435">
    <property type="protein sequence ID" value="CAG7817035.1"/>
    <property type="molecule type" value="Genomic_DNA"/>
</dbReference>
<evidence type="ECO:0000256" key="1">
    <source>
        <dbReference type="SAM" id="MobiDB-lite"/>
    </source>
</evidence>
<evidence type="ECO:0000313" key="3">
    <source>
        <dbReference type="Proteomes" id="UP000708208"/>
    </source>
</evidence>
<dbReference type="Proteomes" id="UP000708208">
    <property type="component" value="Unassembled WGS sequence"/>
</dbReference>
<accession>A0A8J2KL75</accession>
<name>A0A8J2KL75_9HEXA</name>
<evidence type="ECO:0008006" key="4">
    <source>
        <dbReference type="Google" id="ProtNLM"/>
    </source>
</evidence>
<keyword evidence="3" id="KW-1185">Reference proteome</keyword>
<sequence>MSGMSDDDYQTLDLTTSGADSEMEDLSANEHWPQVGACFVERTEVGDDTPEEDKKDLSCRTSWDNLASVFLAMPLLVREHIYMHLSQKDHLRLRQVCSQLSYEIDTFVDFTVTFRKPLTRSFVPIPFPHLKFLTIDNCNADLPWHWTRPKSKKKNPKEQPGTPEEEEGFIFEGTIAGVKLMSVTENTLKRLSFCRSIKGAIIATDVFERKIPQLHWVNLTYLRLHFYIVRFVGSHELEMLENFDSLCKQTFPKLVSLKICLRRSYLNPQSSFSIRALRFMAKHWQTLKDMTIEMEAEKCDLYPQTSTPEFTEEELENLAKVQLNSLKIDATEMMCRKCRIWQDFIKQQKSIESLKVSLYAAQGHPVFFYPCGRSPNATSMKTISIGLWGLHGHYPIDFRRLTNGLTVVHNIRLFRSPSIVTESQDGPELVNVSYVPQGLVSLTLKGFVISADDIEILLKNTPELTHLTLKNAGSLPTMGMHLRHVKLVQNHPSLATACVDFNNPVNCPDQSYEMFMREMEQGRMEHKVIGSRDRLHTFLLIDRERTSQLMRQKEKQHDDEVLPGLDYPTGFINRFDNWKIRT</sequence>
<feature type="compositionally biased region" description="Acidic residues" evidence="1">
    <location>
        <begin position="1"/>
        <end position="10"/>
    </location>
</feature>